<dbReference type="PIRSF" id="PIRSF016184">
    <property type="entry name" value="PhzC_PhzF"/>
    <property type="match status" value="1"/>
</dbReference>
<comment type="caution">
    <text evidence="3">The sequence shown here is derived from an EMBL/GenBank/DDBJ whole genome shotgun (WGS) entry which is preliminary data.</text>
</comment>
<evidence type="ECO:0000313" key="4">
    <source>
        <dbReference type="Proteomes" id="UP001342826"/>
    </source>
</evidence>
<evidence type="ECO:0000313" key="3">
    <source>
        <dbReference type="EMBL" id="MED4399988.1"/>
    </source>
</evidence>
<organism evidence="3 4">
    <name type="scientific">Metabacillus fastidiosus</name>
    <dbReference type="NCBI Taxonomy" id="1458"/>
    <lineage>
        <taxon>Bacteria</taxon>
        <taxon>Bacillati</taxon>
        <taxon>Bacillota</taxon>
        <taxon>Bacilli</taxon>
        <taxon>Bacillales</taxon>
        <taxon>Bacillaceae</taxon>
        <taxon>Metabacillus</taxon>
    </lineage>
</organism>
<comment type="similarity">
    <text evidence="1">Belongs to the PhzF family.</text>
</comment>
<dbReference type="Proteomes" id="UP001342826">
    <property type="component" value="Unassembled WGS sequence"/>
</dbReference>
<dbReference type="Pfam" id="PF02567">
    <property type="entry name" value="PhzC-PhzF"/>
    <property type="match status" value="1"/>
</dbReference>
<dbReference type="PANTHER" id="PTHR13774">
    <property type="entry name" value="PHENAZINE BIOSYNTHESIS PROTEIN"/>
    <property type="match status" value="1"/>
</dbReference>
<dbReference type="InterPro" id="IPR003719">
    <property type="entry name" value="Phenazine_PhzF-like"/>
</dbReference>
<name>A0ABU6NTR8_9BACI</name>
<gene>
    <name evidence="3" type="ORF">P9271_01250</name>
</gene>
<dbReference type="NCBIfam" id="TIGR00654">
    <property type="entry name" value="PhzF_family"/>
    <property type="match status" value="1"/>
</dbReference>
<evidence type="ECO:0000256" key="2">
    <source>
        <dbReference type="ARBA" id="ARBA00023235"/>
    </source>
</evidence>
<dbReference type="GeneID" id="301142460"/>
<dbReference type="SUPFAM" id="SSF54506">
    <property type="entry name" value="Diaminopimelate epimerase-like"/>
    <property type="match status" value="1"/>
</dbReference>
<protein>
    <submittedName>
        <fullName evidence="3">PhzF family phenazine biosynthesis protein</fullName>
    </submittedName>
</protein>
<dbReference type="PANTHER" id="PTHR13774:SF17">
    <property type="entry name" value="PHENAZINE BIOSYNTHESIS-LIKE DOMAIN-CONTAINING PROTEIN"/>
    <property type="match status" value="1"/>
</dbReference>
<evidence type="ECO:0000256" key="1">
    <source>
        <dbReference type="ARBA" id="ARBA00008270"/>
    </source>
</evidence>
<keyword evidence="2" id="KW-0413">Isomerase</keyword>
<sequence>MKYFVVDAFAEKVFEGNPAGVCIMNEWISDDLMQKIAMENNLSETAFAVKEEKNYKLRWFTPGGEINLCGHATLATAFVIMNYTEKQLTAVTFDTISGELTVKKLDDLYEMDFPAVSSEEVPLTEQIIDALGVTPIETYLNRDLVCVLQSEEEVKHASPDFSKLEKLQDGLGVYITAKGIEYDFVSRAFFPKLKVNEDPVCGSMHCSLIPFWAERLEKDELVARQVSQRGGTLYCKHENTRVKIAGKAVLYSIAELNVDYSKY</sequence>
<reference evidence="3 4" key="1">
    <citation type="submission" date="2023-03" db="EMBL/GenBank/DDBJ databases">
        <title>Bacillus Genome Sequencing.</title>
        <authorList>
            <person name="Dunlap C."/>
        </authorList>
    </citation>
    <scope>NUCLEOTIDE SEQUENCE [LARGE SCALE GENOMIC DNA]</scope>
    <source>
        <strain evidence="3 4">NRS-1717</strain>
    </source>
</reference>
<dbReference type="Gene3D" id="3.10.310.10">
    <property type="entry name" value="Diaminopimelate Epimerase, Chain A, domain 1"/>
    <property type="match status" value="2"/>
</dbReference>
<accession>A0ABU6NTR8</accession>
<dbReference type="EMBL" id="JARTFS010000001">
    <property type="protein sequence ID" value="MED4399988.1"/>
    <property type="molecule type" value="Genomic_DNA"/>
</dbReference>
<keyword evidence="4" id="KW-1185">Reference proteome</keyword>
<proteinExistence type="inferred from homology"/>
<dbReference type="RefSeq" id="WP_066233386.1">
    <property type="nucleotide sequence ID" value="NZ_JARTFQ010000005.1"/>
</dbReference>